<evidence type="ECO:0000313" key="4">
    <source>
        <dbReference type="Proteomes" id="UP000054988"/>
    </source>
</evidence>
<protein>
    <submittedName>
        <fullName evidence="3">Uncharacterized protein</fullName>
    </submittedName>
</protein>
<feature type="coiled-coil region" evidence="1">
    <location>
        <begin position="72"/>
        <end position="106"/>
    </location>
</feature>
<evidence type="ECO:0000256" key="1">
    <source>
        <dbReference type="SAM" id="Coils"/>
    </source>
</evidence>
<reference evidence="3 4" key="1">
    <citation type="submission" date="2015-12" db="EMBL/GenBank/DDBJ databases">
        <title>Draft genome sequence of Moniliophthora roreri, the causal agent of frosty pod rot of cacao.</title>
        <authorList>
            <person name="Aime M.C."/>
            <person name="Diaz-Valderrama J.R."/>
            <person name="Kijpornyongpan T."/>
            <person name="Phillips-Mora W."/>
        </authorList>
    </citation>
    <scope>NUCLEOTIDE SEQUENCE [LARGE SCALE GENOMIC DNA]</scope>
    <source>
        <strain evidence="3 4">MCA 2952</strain>
    </source>
</reference>
<keyword evidence="1" id="KW-0175">Coiled coil</keyword>
<dbReference type="AlphaFoldDB" id="A0A0W0GA12"/>
<name>A0A0W0GA12_MONRR</name>
<evidence type="ECO:0000256" key="2">
    <source>
        <dbReference type="SAM" id="MobiDB-lite"/>
    </source>
</evidence>
<dbReference type="EMBL" id="LATX01000703">
    <property type="protein sequence ID" value="KTB45426.1"/>
    <property type="molecule type" value="Genomic_DNA"/>
</dbReference>
<accession>A0A0W0GA12</accession>
<comment type="caution">
    <text evidence="3">The sequence shown here is derived from an EMBL/GenBank/DDBJ whole genome shotgun (WGS) entry which is preliminary data.</text>
</comment>
<gene>
    <name evidence="3" type="ORF">WG66_1984</name>
</gene>
<feature type="region of interest" description="Disordered" evidence="2">
    <location>
        <begin position="116"/>
        <end position="145"/>
    </location>
</feature>
<dbReference type="Proteomes" id="UP000054988">
    <property type="component" value="Unassembled WGS sequence"/>
</dbReference>
<sequence length="145" mass="16193">MFWENIDRNQLGVSSVTCIISQVKPGEPVILCKKSNHALVDVVCEWPALPAHALKSDYEPSSAEVLHAKAALQAEEVALGRYDAEIKRLRQAAEELQEKSVALKERMSQRRAMVSHAKGRHRDMGYSHNTEDDDPGTTRARVVSM</sequence>
<organism evidence="3 4">
    <name type="scientific">Moniliophthora roreri</name>
    <name type="common">Frosty pod rot fungus</name>
    <name type="synonym">Monilia roreri</name>
    <dbReference type="NCBI Taxonomy" id="221103"/>
    <lineage>
        <taxon>Eukaryota</taxon>
        <taxon>Fungi</taxon>
        <taxon>Dikarya</taxon>
        <taxon>Basidiomycota</taxon>
        <taxon>Agaricomycotina</taxon>
        <taxon>Agaricomycetes</taxon>
        <taxon>Agaricomycetidae</taxon>
        <taxon>Agaricales</taxon>
        <taxon>Marasmiineae</taxon>
        <taxon>Marasmiaceae</taxon>
        <taxon>Moniliophthora</taxon>
    </lineage>
</organism>
<evidence type="ECO:0000313" key="3">
    <source>
        <dbReference type="EMBL" id="KTB45426.1"/>
    </source>
</evidence>
<proteinExistence type="predicted"/>